<dbReference type="AlphaFoldDB" id="A0A660LA97"/>
<feature type="modified residue" description="N6-carboxylysine" evidence="5">
    <location>
        <position position="147"/>
    </location>
</feature>
<evidence type="ECO:0000256" key="1">
    <source>
        <dbReference type="ARBA" id="ARBA00001947"/>
    </source>
</evidence>
<name>A0A660LA97_9ACTN</name>
<gene>
    <name evidence="7" type="ORF">C8N24_1128</name>
</gene>
<dbReference type="GO" id="GO:0005829">
    <property type="term" value="C:cytosol"/>
    <property type="evidence" value="ECO:0007669"/>
    <property type="project" value="TreeGrafter"/>
</dbReference>
<evidence type="ECO:0000256" key="3">
    <source>
        <dbReference type="ARBA" id="ARBA00022723"/>
    </source>
</evidence>
<organism evidence="7 8">
    <name type="scientific">Solirubrobacter pauli</name>
    <dbReference type="NCBI Taxonomy" id="166793"/>
    <lineage>
        <taxon>Bacteria</taxon>
        <taxon>Bacillati</taxon>
        <taxon>Actinomycetota</taxon>
        <taxon>Thermoleophilia</taxon>
        <taxon>Solirubrobacterales</taxon>
        <taxon>Solirubrobacteraceae</taxon>
        <taxon>Solirubrobacter</taxon>
    </lineage>
</organism>
<evidence type="ECO:0000256" key="2">
    <source>
        <dbReference type="ARBA" id="ARBA00008829"/>
    </source>
</evidence>
<comment type="caution">
    <text evidence="7">The sequence shown here is derived from an EMBL/GenBank/DDBJ whole genome shotgun (WGS) entry which is preliminary data.</text>
</comment>
<dbReference type="OrthoDB" id="9775759at2"/>
<dbReference type="CDD" id="cd01314">
    <property type="entry name" value="D-HYD"/>
    <property type="match status" value="1"/>
</dbReference>
<evidence type="ECO:0000313" key="8">
    <source>
        <dbReference type="Proteomes" id="UP000278962"/>
    </source>
</evidence>
<dbReference type="EMBL" id="RBIL01000001">
    <property type="protein sequence ID" value="RKQ91306.1"/>
    <property type="molecule type" value="Genomic_DNA"/>
</dbReference>
<evidence type="ECO:0000256" key="5">
    <source>
        <dbReference type="PIRSR" id="PIRSR611778-50"/>
    </source>
</evidence>
<dbReference type="GO" id="GO:0046872">
    <property type="term" value="F:metal ion binding"/>
    <property type="evidence" value="ECO:0007669"/>
    <property type="project" value="UniProtKB-KW"/>
</dbReference>
<reference evidence="7 8" key="1">
    <citation type="submission" date="2018-10" db="EMBL/GenBank/DDBJ databases">
        <title>Genomic Encyclopedia of Archaeal and Bacterial Type Strains, Phase II (KMG-II): from individual species to whole genera.</title>
        <authorList>
            <person name="Goeker M."/>
        </authorList>
    </citation>
    <scope>NUCLEOTIDE SEQUENCE [LARGE SCALE GENOMIC DNA]</scope>
    <source>
        <strain evidence="7 8">DSM 14954</strain>
    </source>
</reference>
<feature type="domain" description="Amidohydrolase-related" evidence="6">
    <location>
        <begin position="47"/>
        <end position="433"/>
    </location>
</feature>
<accession>A0A660LA97</accession>
<keyword evidence="3" id="KW-0479">Metal-binding</keyword>
<dbReference type="InterPro" id="IPR011778">
    <property type="entry name" value="Hydantoinase/dihydroPyrase"/>
</dbReference>
<comment type="cofactor">
    <cofactor evidence="1">
        <name>Zn(2+)</name>
        <dbReference type="ChEBI" id="CHEBI:29105"/>
    </cofactor>
</comment>
<dbReference type="InterPro" id="IPR006680">
    <property type="entry name" value="Amidohydro-rel"/>
</dbReference>
<dbReference type="PANTHER" id="PTHR11647:SF1">
    <property type="entry name" value="COLLAPSIN RESPONSE MEDIATOR PROTEIN"/>
    <property type="match status" value="1"/>
</dbReference>
<dbReference type="SUPFAM" id="SSF51556">
    <property type="entry name" value="Metallo-dependent hydrolases"/>
    <property type="match status" value="1"/>
</dbReference>
<dbReference type="GO" id="GO:0016812">
    <property type="term" value="F:hydrolase activity, acting on carbon-nitrogen (but not peptide) bonds, in cyclic amides"/>
    <property type="evidence" value="ECO:0007669"/>
    <property type="project" value="TreeGrafter"/>
</dbReference>
<dbReference type="RefSeq" id="WP_121248805.1">
    <property type="nucleotide sequence ID" value="NZ_RBIL01000001.1"/>
</dbReference>
<dbReference type="Gene3D" id="3.20.20.140">
    <property type="entry name" value="Metal-dependent hydrolases"/>
    <property type="match status" value="1"/>
</dbReference>
<evidence type="ECO:0000256" key="4">
    <source>
        <dbReference type="ARBA" id="ARBA00022801"/>
    </source>
</evidence>
<dbReference type="Proteomes" id="UP000278962">
    <property type="component" value="Unassembled WGS sequence"/>
</dbReference>
<keyword evidence="4" id="KW-0378">Hydrolase</keyword>
<dbReference type="PANTHER" id="PTHR11647">
    <property type="entry name" value="HYDRANTOINASE/DIHYDROPYRIMIDINASE FAMILY MEMBER"/>
    <property type="match status" value="1"/>
</dbReference>
<dbReference type="SUPFAM" id="SSF51338">
    <property type="entry name" value="Composite domain of metallo-dependent hydrolases"/>
    <property type="match status" value="1"/>
</dbReference>
<protein>
    <submittedName>
        <fullName evidence="7">Dihydropyrimidinase</fullName>
    </submittedName>
</protein>
<dbReference type="FunFam" id="3.20.20.140:FF:000076">
    <property type="entry name" value="Dihydropyrimidinase like 2"/>
    <property type="match status" value="1"/>
</dbReference>
<sequence>MTRLIRGGRVVTATDAFDADVLIDGEAIVAVGTGLSGDEEIDASGCLVLPGLVDNHTHLSMPFGGTWSCDDYDTGTAAAAAGGTTSIVDFCIQYVGGSLKDALAEWHGRADGAAHIDYGFHCAITDARPEVVAEMEQCVAEGVTSFKVFMAYKGALMVDDEQFIAVLEQTGKTGGLVMVHCENGDAVVRYQKEALERGDTDPKFHASTRPPEVEGEATSRAIRLAEWTGRPLFVVHVTCEEAVKEIQAARDRGLPIFGETCIQYLYLTVEDLDRPGFEGAKYVCSPPLREAYNQHVLYQALRQGALQGISTDHCPFNFKEQKELGLGDFTKIPNGLPAIEHRLTLLYDRSVREGHMDIVDVVRHGSWGPARIFGLDKKGAIAPGFDADIVVFDPEVKHTISAETHVMNVDYDPFEGWEVQGKPRFVFSRGDTVYADGQVVSEPGRGRFLKRSLFEPALG</sequence>
<dbReference type="InterPro" id="IPR050378">
    <property type="entry name" value="Metallo-dep_Hydrolases_sf"/>
</dbReference>
<comment type="similarity">
    <text evidence="2">Belongs to the metallo-dependent hydrolases superfamily. Hydantoinase/dihydropyrimidinase family.</text>
</comment>
<evidence type="ECO:0000313" key="7">
    <source>
        <dbReference type="EMBL" id="RKQ91306.1"/>
    </source>
</evidence>
<dbReference type="Gene3D" id="2.30.40.10">
    <property type="entry name" value="Urease, subunit C, domain 1"/>
    <property type="match status" value="1"/>
</dbReference>
<dbReference type="InterPro" id="IPR032466">
    <property type="entry name" value="Metal_Hydrolase"/>
</dbReference>
<dbReference type="InterPro" id="IPR011059">
    <property type="entry name" value="Metal-dep_hydrolase_composite"/>
</dbReference>
<evidence type="ECO:0000259" key="6">
    <source>
        <dbReference type="Pfam" id="PF01979"/>
    </source>
</evidence>
<dbReference type="Pfam" id="PF01979">
    <property type="entry name" value="Amidohydro_1"/>
    <property type="match status" value="1"/>
</dbReference>
<comment type="PTM">
    <text evidence="5">Carbamylation allows a single lysine to coordinate two divalent metal cations.</text>
</comment>
<dbReference type="NCBIfam" id="TIGR02033">
    <property type="entry name" value="D-hydantoinase"/>
    <property type="match status" value="1"/>
</dbReference>
<keyword evidence="8" id="KW-1185">Reference proteome</keyword>
<proteinExistence type="inferred from homology"/>